<organism evidence="1 2">
    <name type="scientific">Hymenobacter montanus</name>
    <dbReference type="NCBI Taxonomy" id="2771359"/>
    <lineage>
        <taxon>Bacteria</taxon>
        <taxon>Pseudomonadati</taxon>
        <taxon>Bacteroidota</taxon>
        <taxon>Cytophagia</taxon>
        <taxon>Cytophagales</taxon>
        <taxon>Hymenobacteraceae</taxon>
        <taxon>Hymenobacter</taxon>
    </lineage>
</organism>
<protein>
    <submittedName>
        <fullName evidence="1">Uncharacterized protein</fullName>
    </submittedName>
</protein>
<comment type="caution">
    <text evidence="1">The sequence shown here is derived from an EMBL/GenBank/DDBJ whole genome shotgun (WGS) entry which is preliminary data.</text>
</comment>
<gene>
    <name evidence="1" type="ORF">IC235_16055</name>
</gene>
<dbReference type="AlphaFoldDB" id="A0A927GKB6"/>
<evidence type="ECO:0000313" key="2">
    <source>
        <dbReference type="Proteomes" id="UP000612233"/>
    </source>
</evidence>
<evidence type="ECO:0000313" key="1">
    <source>
        <dbReference type="EMBL" id="MBD2769403.1"/>
    </source>
</evidence>
<reference evidence="1" key="1">
    <citation type="submission" date="2020-09" db="EMBL/GenBank/DDBJ databases">
        <authorList>
            <person name="Kim M.K."/>
        </authorList>
    </citation>
    <scope>NUCLEOTIDE SEQUENCE</scope>
    <source>
        <strain evidence="1">BT664</strain>
    </source>
</reference>
<dbReference type="RefSeq" id="WP_191006213.1">
    <property type="nucleotide sequence ID" value="NZ_JACXAD010000019.1"/>
</dbReference>
<dbReference type="Proteomes" id="UP000612233">
    <property type="component" value="Unassembled WGS sequence"/>
</dbReference>
<name>A0A927GKB6_9BACT</name>
<accession>A0A927GKB6</accession>
<proteinExistence type="predicted"/>
<sequence length="104" mass="12167">MASVYLWNVDLEAATRTHAPFLGDTNWCLRHRKLVEAYLLLALVLNDGDFINNLVLDYPIVRQEFALVLGAWQHNEQRPEVQGFSMAMIPYINQIRGARRRYYD</sequence>
<dbReference type="EMBL" id="JACXAD010000019">
    <property type="protein sequence ID" value="MBD2769403.1"/>
    <property type="molecule type" value="Genomic_DNA"/>
</dbReference>
<keyword evidence="2" id="KW-1185">Reference proteome</keyword>